<sequence>MTCTVGNQSTYQDAAIVLSTPMSEQQAQSACAALGERLWYPDESDGDFLQYLCYEGENGPYWIEGRVGPSCKTLTASGKQGLKSCAATLPVLCTQSAPISNLTYSNNSTEWQSTVSTGSQTITGFRDKYAFRFEGVRYASQPERFTYSTVYNATGHSNALSFGSECVQGGNVGSEDCLFLNIWTPYLPATSNTVSSKLKPVMFWIYGGAFTGGTGSDPTFDGDSLVSRGDVVVVTINYRLGTLGFLALDDGVTNGNFGLADQITALDWVHEHIAAFGGDANKITIFGQSAGAASVRALLASPAAIGKYAAAIPQSNLAGGEYATTYSEYYTIAQEVTVAADPILNATGCLNASSQIDCLRKLDPFTIANLTTTARFLVVDGTYLVTDELVVNGTGPAAHVPVLMGFMRDDGAAFIGYPEINQTVPTFLTAQGFNLSSISPLSIFPEPDGTNRTLNVTHNVFQEVYFYEFNRSYQLSGYSPNYPVCNAPPTPSHPYGDPSLEYFKCHSGELYYVFGSLAFNGLPARDENDIPMSQFIVDTWSAFARTYDPTPDVAYLQARGFTNTSNEILKSGRVWAPVTTGELTLRLLEWPSSEAPFEIFDGQPECVALGFPIDYYESH</sequence>
<dbReference type="Pfam" id="PF00135">
    <property type="entry name" value="COesterase"/>
    <property type="match status" value="2"/>
</dbReference>
<evidence type="ECO:0000256" key="1">
    <source>
        <dbReference type="ARBA" id="ARBA00005964"/>
    </source>
</evidence>
<evidence type="ECO:0000313" key="6">
    <source>
        <dbReference type="Proteomes" id="UP001310890"/>
    </source>
</evidence>
<keyword evidence="2 3" id="KW-0378">Hydrolase</keyword>
<evidence type="ECO:0000256" key="2">
    <source>
        <dbReference type="ARBA" id="ARBA00022801"/>
    </source>
</evidence>
<feature type="domain" description="Carboxylesterase type B" evidence="4">
    <location>
        <begin position="122"/>
        <end position="417"/>
    </location>
</feature>
<evidence type="ECO:0000313" key="5">
    <source>
        <dbReference type="EMBL" id="KAK5108025.1"/>
    </source>
</evidence>
<dbReference type="EC" id="3.1.1.-" evidence="3"/>
<gene>
    <name evidence="5" type="ORF">LTR62_008860</name>
</gene>
<name>A0AAN7T906_9PEZI</name>
<organism evidence="5 6">
    <name type="scientific">Meristemomyces frigidus</name>
    <dbReference type="NCBI Taxonomy" id="1508187"/>
    <lineage>
        <taxon>Eukaryota</taxon>
        <taxon>Fungi</taxon>
        <taxon>Dikarya</taxon>
        <taxon>Ascomycota</taxon>
        <taxon>Pezizomycotina</taxon>
        <taxon>Dothideomycetes</taxon>
        <taxon>Dothideomycetidae</taxon>
        <taxon>Mycosphaerellales</taxon>
        <taxon>Teratosphaeriaceae</taxon>
        <taxon>Meristemomyces</taxon>
    </lineage>
</organism>
<dbReference type="InterPro" id="IPR002018">
    <property type="entry name" value="CarbesteraseB"/>
</dbReference>
<evidence type="ECO:0000259" key="4">
    <source>
        <dbReference type="Pfam" id="PF00135"/>
    </source>
</evidence>
<reference evidence="5" key="1">
    <citation type="submission" date="2023-08" db="EMBL/GenBank/DDBJ databases">
        <title>Black Yeasts Isolated from many extreme environments.</title>
        <authorList>
            <person name="Coleine C."/>
            <person name="Stajich J.E."/>
            <person name="Selbmann L."/>
        </authorList>
    </citation>
    <scope>NUCLEOTIDE SEQUENCE</scope>
    <source>
        <strain evidence="5">CCFEE 5401</strain>
    </source>
</reference>
<evidence type="ECO:0000256" key="3">
    <source>
        <dbReference type="RuleBase" id="RU361235"/>
    </source>
</evidence>
<dbReference type="Proteomes" id="UP001310890">
    <property type="component" value="Unassembled WGS sequence"/>
</dbReference>
<dbReference type="PANTHER" id="PTHR43142">
    <property type="entry name" value="CARBOXYLIC ESTER HYDROLASE"/>
    <property type="match status" value="1"/>
</dbReference>
<dbReference type="EMBL" id="JAVRRL010000098">
    <property type="protein sequence ID" value="KAK5108025.1"/>
    <property type="molecule type" value="Genomic_DNA"/>
</dbReference>
<dbReference type="PRINTS" id="PR00878">
    <property type="entry name" value="CHOLNESTRASE"/>
</dbReference>
<dbReference type="SUPFAM" id="SSF53474">
    <property type="entry name" value="alpha/beta-Hydrolases"/>
    <property type="match status" value="1"/>
</dbReference>
<dbReference type="InterPro" id="IPR019819">
    <property type="entry name" value="Carboxylesterase_B_CS"/>
</dbReference>
<feature type="domain" description="Carboxylesterase type B" evidence="4">
    <location>
        <begin position="457"/>
        <end position="566"/>
    </location>
</feature>
<dbReference type="PROSITE" id="PS00122">
    <property type="entry name" value="CARBOXYLESTERASE_B_1"/>
    <property type="match status" value="1"/>
</dbReference>
<proteinExistence type="inferred from homology"/>
<dbReference type="PROSITE" id="PS00941">
    <property type="entry name" value="CARBOXYLESTERASE_B_2"/>
    <property type="match status" value="1"/>
</dbReference>
<dbReference type="AlphaFoldDB" id="A0AAN7T906"/>
<dbReference type="InterPro" id="IPR000997">
    <property type="entry name" value="Cholinesterase"/>
</dbReference>
<comment type="similarity">
    <text evidence="1 3">Belongs to the type-B carboxylesterase/lipase family.</text>
</comment>
<dbReference type="GO" id="GO:0004104">
    <property type="term" value="F:cholinesterase activity"/>
    <property type="evidence" value="ECO:0007669"/>
    <property type="project" value="InterPro"/>
</dbReference>
<dbReference type="InterPro" id="IPR029058">
    <property type="entry name" value="AB_hydrolase_fold"/>
</dbReference>
<dbReference type="Gene3D" id="3.40.50.1820">
    <property type="entry name" value="alpha/beta hydrolase"/>
    <property type="match status" value="1"/>
</dbReference>
<dbReference type="PANTHER" id="PTHR43142:SF3">
    <property type="entry name" value="PUTATIVE (AFU_ORTHOLOGUE AFUA_3G09070)-RELATED"/>
    <property type="match status" value="1"/>
</dbReference>
<dbReference type="InterPro" id="IPR019826">
    <property type="entry name" value="Carboxylesterase_B_AS"/>
</dbReference>
<comment type="caution">
    <text evidence="5">The sequence shown here is derived from an EMBL/GenBank/DDBJ whole genome shotgun (WGS) entry which is preliminary data.</text>
</comment>
<accession>A0AAN7T906</accession>
<protein>
    <recommendedName>
        <fullName evidence="3">Carboxylic ester hydrolase</fullName>
        <ecNumber evidence="3">3.1.1.-</ecNumber>
    </recommendedName>
</protein>